<gene>
    <name evidence="2" type="ORF">HDF14_000250</name>
</gene>
<name>A0A9X0Q9R5_9BACT</name>
<keyword evidence="3" id="KW-1185">Reference proteome</keyword>
<dbReference type="EMBL" id="JACHEB010000001">
    <property type="protein sequence ID" value="MBB5326656.1"/>
    <property type="molecule type" value="Genomic_DNA"/>
</dbReference>
<organism evidence="2 3">
    <name type="scientific">Tunturiibacter gelidiferens</name>
    <dbReference type="NCBI Taxonomy" id="3069689"/>
    <lineage>
        <taxon>Bacteria</taxon>
        <taxon>Pseudomonadati</taxon>
        <taxon>Acidobacteriota</taxon>
        <taxon>Terriglobia</taxon>
        <taxon>Terriglobales</taxon>
        <taxon>Acidobacteriaceae</taxon>
        <taxon>Tunturiibacter</taxon>
    </lineage>
</organism>
<reference evidence="2 3" key="1">
    <citation type="submission" date="2020-08" db="EMBL/GenBank/DDBJ databases">
        <title>Genomic Encyclopedia of Type Strains, Phase IV (KMG-V): Genome sequencing to study the core and pangenomes of soil and plant-associated prokaryotes.</title>
        <authorList>
            <person name="Whitman W."/>
        </authorList>
    </citation>
    <scope>NUCLEOTIDE SEQUENCE [LARGE SCALE GENOMIC DNA]</scope>
    <source>
        <strain evidence="2 3">X5P2</strain>
    </source>
</reference>
<sequence>MGHKQASPHRTRQEPRPRRLLLGHELPLPHTHNSKTGSPKNKSKNPVTFFPPKKVTAKTPRQPRKTPHQDHQNTTSKHSHFSKPQQNTTNPPHKKQSLKPYSKPTDAQDRSLTARRDLVACEVGLLISSVYRLRTPRLLFSRPITTFTMANSVNKSKSRSNW</sequence>
<protein>
    <submittedName>
        <fullName evidence="2">Uncharacterized protein</fullName>
    </submittedName>
</protein>
<accession>A0A9X0Q9R5</accession>
<evidence type="ECO:0000313" key="2">
    <source>
        <dbReference type="EMBL" id="MBB5326656.1"/>
    </source>
</evidence>
<feature type="region of interest" description="Disordered" evidence="1">
    <location>
        <begin position="1"/>
        <end position="111"/>
    </location>
</feature>
<feature type="compositionally biased region" description="Basic residues" evidence="1">
    <location>
        <begin position="1"/>
        <end position="10"/>
    </location>
</feature>
<comment type="caution">
    <text evidence="2">The sequence shown here is derived from an EMBL/GenBank/DDBJ whole genome shotgun (WGS) entry which is preliminary data.</text>
</comment>
<dbReference type="Proteomes" id="UP000535182">
    <property type="component" value="Unassembled WGS sequence"/>
</dbReference>
<evidence type="ECO:0000313" key="3">
    <source>
        <dbReference type="Proteomes" id="UP000535182"/>
    </source>
</evidence>
<feature type="compositionally biased region" description="Polar residues" evidence="1">
    <location>
        <begin position="34"/>
        <end position="46"/>
    </location>
</feature>
<dbReference type="AlphaFoldDB" id="A0A9X0Q9R5"/>
<proteinExistence type="predicted"/>
<evidence type="ECO:0000256" key="1">
    <source>
        <dbReference type="SAM" id="MobiDB-lite"/>
    </source>
</evidence>
<feature type="compositionally biased region" description="Polar residues" evidence="1">
    <location>
        <begin position="72"/>
        <end position="91"/>
    </location>
</feature>